<dbReference type="EMBL" id="KN832870">
    <property type="protein sequence ID" value="KIN07972.1"/>
    <property type="molecule type" value="Genomic_DNA"/>
</dbReference>
<dbReference type="PROSITE" id="PS50290">
    <property type="entry name" value="PI3_4_KINASE_3"/>
    <property type="match status" value="1"/>
</dbReference>
<evidence type="ECO:0000259" key="17">
    <source>
        <dbReference type="PROSITE" id="PS51190"/>
    </source>
</evidence>
<dbReference type="InterPro" id="IPR014009">
    <property type="entry name" value="PIK_FAT"/>
</dbReference>
<reference evidence="18 19" key="1">
    <citation type="submission" date="2014-04" db="EMBL/GenBank/DDBJ databases">
        <authorList>
            <consortium name="DOE Joint Genome Institute"/>
            <person name="Kuo A."/>
            <person name="Martino E."/>
            <person name="Perotto S."/>
            <person name="Kohler A."/>
            <person name="Nagy L.G."/>
            <person name="Floudas D."/>
            <person name="Copeland A."/>
            <person name="Barry K.W."/>
            <person name="Cichocki N."/>
            <person name="Veneault-Fourrey C."/>
            <person name="LaButti K."/>
            <person name="Lindquist E.A."/>
            <person name="Lipzen A."/>
            <person name="Lundell T."/>
            <person name="Morin E."/>
            <person name="Murat C."/>
            <person name="Sun H."/>
            <person name="Tunlid A."/>
            <person name="Henrissat B."/>
            <person name="Grigoriev I.V."/>
            <person name="Hibbett D.S."/>
            <person name="Martin F."/>
            <person name="Nordberg H.P."/>
            <person name="Cantor M.N."/>
            <person name="Hua S.X."/>
        </authorList>
    </citation>
    <scope>NUCLEOTIDE SEQUENCE [LARGE SCALE GENOMIC DNA]</scope>
    <source>
        <strain evidence="18 19">Zn</strain>
    </source>
</reference>
<sequence>MAAQLINNLSTASKPRQGGQDDLQALLELSNMVNRAEESLSPDLRLEHHHLLIYVFVRLVLEPLMSDDPFIDVQNVVSQASDALDAFISAIKETPSVLNCVPQPESLQNRGAEPLWLWLFPRLLGLLGRKRCDALTEKIKDLFFVSFHAVSRLPSLWYLASLFFCYLKEGAATPSFENEARQVACIHSSYTIQDPVAGLCHVTNILSMLVDICMESATSHHATPAFQDYLAWLLDSFLVCHGIEKRWQANPLFSESCEQSEVMALSSMQALLSALRISLPEAVLRKGCELLAILIVDLLENSSKILNKTVTYNVCSGLLTLAIVCKRHESTRRSKAGLYLCNACEASSLKVTGLDGPESFDSIQLNRDFHQLGLGDDEDQLANQPPPSKRRKLHSQSSLLDELVTNVCLLLGSEGEINLSNLDQTAGAGYENLSEGDRSRVMEYLGMIPCAANGSLVVNRDQAGAIHYSKCYLCESIQPPASLTIDDDGCQYSCHATASILRKLVNCTAFQSSRRPRVLGMIALKRLTVHFIDLDFWDLRVSVLGQWTLTSLHSSIREIRILGGVVQDQELNVVLLKLLDYLGHTNPIVSGVAFSELLKVAKKRSATIQRMFNPFWDTVAVNAVKDLLGRPQISQLMSDLLEMSVPDFLVLTQSYTLPWLVMHKKTDVIKRISQARKDDDGLKIRRALSLLAEYAPANDSIHKRTNVTAAFLEHHILGLVAHFSEVVNDARDEKQVREKITCIKAIDEMVKLGKTATRTARPHICACLQSAMMQKDLQEIAFSAWHTLLTNLDDEDVELMLESTFSIISQFWSGFGDVTRQRAMSALQYLLDQRILLVQNAIVNLPSLSHLSQLASIEEQLNKLRTPTDVENSFQIFCRRVGHENPGVVAQALVELKAYLQTHQSFLQSSAVSEQPDVVVGLLVRSVLDACVKFNESRHDISQLSAEVLGLIGCLDPNRVEAVREQREMVVVSNFIDPGETTDFVLFMLEEVIVKAFLSSTDTGVQGFLSYVMQVLLEKCDFREVCVPNLDNGQRSHNHPVWLKWKALPETIQDTLTPFLTSRYVVKELAEIKIEYPIFRPNSIRSDRLYNNWLKDFVMDLLQKPQNLHAQLIFSPLRRAIKIRDNSAASFLLPYLVLHVVLAGTDLDRELIGAELLLVLRHKVTADSHTRLEDLKMCIETVFRVLDYLSQWIRAKQSAVNQSRGQTSIDPEIQLVNSFLKLIPAETIAQRAVECKSYSRALFYWEQHIRNIREQTKDNDIINNLLSRLQDIYTQIDEPDGIEGLSAHLHVLDIDQQILGHQKAGRWTTAQSWYEIKLTEDPDNVDIQANLLSCLKKSGQHETDVLLNYAEGMHFPTTAAATRLLPFATEASWVTGRWPVLEKYTSMVPKGVAEDFNISIGRALLALHAKDKENFTSIIRGVRKQISLSLSTATTTSIGACHDVLFKCHVLTELEIIAAATNETIDRQAVLESLDKRLELLGAYLDDKQYLLGIRRAAMQLSSLEFTKGDIASAWLTSARLARKGNSIHQSFNAVIHASQLGDKSTTIEHARLLWKEGHHRKAIQSLQGAIANDAFISHNTSAHSKSYTGPPASQQNLLTARANLLLAKWLDSAGQTQSTELRSQYQRAASQYSSWEKGHYYLGRHYNKLLESEKALPPELQAEQYLTGEMAKLVIENYLRSLSYGTKYIYQTLPRILTLWLDLGSQVGQPLDAKYGNSKEFLQRIMNGRMDMLAQLHTRFTKYISKMPAYMFYTALPQIVARIAHPNAEVYNFLHQIIYKVVDAHPQQALWTLLATCTPSPLAVPIESVLTATLPTLTDTVRGHKAFSRDVVTISSFLDEVLILSSLQKPRKLTARGSDGKNYGLLCKPKDDLRKDQRLMEFNSMINRSLKRDAESSRRQLYIKTYAVTPLNEECGIIEWVDGLKTLRDILLGLYKPIGISLNLRELGVFFNDATKGKEREALFTEKVLKKFPPIFHLWFVQQFPEPSAWFAARLRYTRSCAVMSMVGTILGLGDRHGENILFEEGNGGTFHVDFNCLFDKGLTFATPEKVPFRLTHNMVDAMGIYGYEGPFRQSSELTLKLLRQHEETLMTIMEAFVYDPTLDLLAKKDKKPRREGSFIVPQTPQGVLNTIQRKLRGLLAGESVPLGVEGQVDELIKQATNLQSLAEMYIGWCSFL</sequence>
<dbReference type="InterPro" id="IPR003152">
    <property type="entry name" value="FATC_dom"/>
</dbReference>
<name>A0A0C3I0K8_OIDMZ</name>
<protein>
    <recommendedName>
        <fullName evidence="4">non-specific serine/threonine protein kinase</fullName>
        <ecNumber evidence="4">2.7.11.1</ecNumber>
    </recommendedName>
</protein>
<dbReference type="Pfam" id="PF00454">
    <property type="entry name" value="PI3_PI4_kinase"/>
    <property type="match status" value="1"/>
</dbReference>
<evidence type="ECO:0000256" key="11">
    <source>
        <dbReference type="ARBA" id="ARBA00023204"/>
    </source>
</evidence>
<evidence type="ECO:0000259" key="16">
    <source>
        <dbReference type="PROSITE" id="PS51189"/>
    </source>
</evidence>
<reference evidence="19" key="2">
    <citation type="submission" date="2015-01" db="EMBL/GenBank/DDBJ databases">
        <title>Evolutionary Origins and Diversification of the Mycorrhizal Mutualists.</title>
        <authorList>
            <consortium name="DOE Joint Genome Institute"/>
            <consortium name="Mycorrhizal Genomics Consortium"/>
            <person name="Kohler A."/>
            <person name="Kuo A."/>
            <person name="Nagy L.G."/>
            <person name="Floudas D."/>
            <person name="Copeland A."/>
            <person name="Barry K.W."/>
            <person name="Cichocki N."/>
            <person name="Veneault-Fourrey C."/>
            <person name="LaButti K."/>
            <person name="Lindquist E.A."/>
            <person name="Lipzen A."/>
            <person name="Lundell T."/>
            <person name="Morin E."/>
            <person name="Murat C."/>
            <person name="Riley R."/>
            <person name="Ohm R."/>
            <person name="Sun H."/>
            <person name="Tunlid A."/>
            <person name="Henrissat B."/>
            <person name="Grigoriev I.V."/>
            <person name="Hibbett D.S."/>
            <person name="Martin F."/>
        </authorList>
    </citation>
    <scope>NUCLEOTIDE SEQUENCE [LARGE SCALE GENOMIC DNA]</scope>
    <source>
        <strain evidence="19">Zn</strain>
    </source>
</reference>
<dbReference type="InterPro" id="IPR036940">
    <property type="entry name" value="PI3/4_kinase_cat_sf"/>
</dbReference>
<dbReference type="FunFam" id="1.10.1070.11:FF:000031">
    <property type="entry name" value="Phosphatidyl inositol 3-kinase"/>
    <property type="match status" value="1"/>
</dbReference>
<keyword evidence="11" id="KW-0234">DNA repair</keyword>
<evidence type="ECO:0000256" key="5">
    <source>
        <dbReference type="ARBA" id="ARBA00022527"/>
    </source>
</evidence>
<comment type="subcellular location">
    <subcellularLocation>
        <location evidence="1">Nucleus</location>
    </subcellularLocation>
</comment>
<dbReference type="GO" id="GO:0004674">
    <property type="term" value="F:protein serine/threonine kinase activity"/>
    <property type="evidence" value="ECO:0007669"/>
    <property type="project" value="UniProtKB-KW"/>
</dbReference>
<comment type="function">
    <text evidence="13">Serine/threonine protein kinase which activates checkpoint signaling upon genotoxic stresses such as ionizing radiation (IR), ultraviolet light (UV), or DNA replication stalling, thereby acting as a DNA damage sensor. Recognizes the substrate consensus sequence [ST]-Q. Phosphorylates histone H2A to form H2AS128ph (gamma-H2A) at sites of DNA damage, involved in the regulation of DNA damage response mechanism. Required for the control of telomere length and genome stability.</text>
</comment>
<dbReference type="PROSITE" id="PS51190">
    <property type="entry name" value="FATC"/>
    <property type="match status" value="1"/>
</dbReference>
<organism evidence="18 19">
    <name type="scientific">Oidiodendron maius (strain Zn)</name>
    <dbReference type="NCBI Taxonomy" id="913774"/>
    <lineage>
        <taxon>Eukaryota</taxon>
        <taxon>Fungi</taxon>
        <taxon>Dikarya</taxon>
        <taxon>Ascomycota</taxon>
        <taxon>Pezizomycotina</taxon>
        <taxon>Leotiomycetes</taxon>
        <taxon>Leotiomycetes incertae sedis</taxon>
        <taxon>Myxotrichaceae</taxon>
        <taxon>Oidiodendron</taxon>
    </lineage>
</organism>
<evidence type="ECO:0000256" key="14">
    <source>
        <dbReference type="SAM" id="MobiDB-lite"/>
    </source>
</evidence>
<evidence type="ECO:0000256" key="8">
    <source>
        <dbReference type="ARBA" id="ARBA00022763"/>
    </source>
</evidence>
<feature type="domain" description="FATC" evidence="17">
    <location>
        <begin position="2146"/>
        <end position="2178"/>
    </location>
</feature>
<dbReference type="InterPro" id="IPR000403">
    <property type="entry name" value="PI3/4_kinase_cat_dom"/>
</dbReference>
<keyword evidence="19" id="KW-1185">Reference proteome</keyword>
<dbReference type="InterPro" id="IPR057564">
    <property type="entry name" value="HEAT_ATR"/>
</dbReference>
<evidence type="ECO:0000313" key="18">
    <source>
        <dbReference type="EMBL" id="KIN07972.1"/>
    </source>
</evidence>
<evidence type="ECO:0000256" key="12">
    <source>
        <dbReference type="ARBA" id="ARBA00023242"/>
    </source>
</evidence>
<dbReference type="GO" id="GO:0005694">
    <property type="term" value="C:chromosome"/>
    <property type="evidence" value="ECO:0007669"/>
    <property type="project" value="TreeGrafter"/>
</dbReference>
<proteinExistence type="inferred from homology"/>
<dbReference type="Proteomes" id="UP000054321">
    <property type="component" value="Unassembled WGS sequence"/>
</dbReference>
<evidence type="ECO:0000256" key="6">
    <source>
        <dbReference type="ARBA" id="ARBA00022679"/>
    </source>
</evidence>
<keyword evidence="12" id="KW-0539">Nucleus</keyword>
<comment type="subunit">
    <text evidence="3">Associates with DNA double-strand breaks.</text>
</comment>
<dbReference type="Gene3D" id="1.10.1070.11">
    <property type="entry name" value="Phosphatidylinositol 3-/4-kinase, catalytic domain"/>
    <property type="match status" value="1"/>
</dbReference>
<dbReference type="GO" id="GO:0000077">
    <property type="term" value="P:DNA damage checkpoint signaling"/>
    <property type="evidence" value="ECO:0007669"/>
    <property type="project" value="TreeGrafter"/>
</dbReference>
<evidence type="ECO:0000256" key="9">
    <source>
        <dbReference type="ARBA" id="ARBA00022777"/>
    </source>
</evidence>
<evidence type="ECO:0000256" key="2">
    <source>
        <dbReference type="ARBA" id="ARBA00010769"/>
    </source>
</evidence>
<accession>A0A0C3I0K8</accession>
<keyword evidence="8" id="KW-0227">DNA damage</keyword>
<dbReference type="PROSITE" id="PS51189">
    <property type="entry name" value="FAT"/>
    <property type="match status" value="1"/>
</dbReference>
<evidence type="ECO:0000256" key="1">
    <source>
        <dbReference type="ARBA" id="ARBA00004123"/>
    </source>
</evidence>
<dbReference type="Pfam" id="PF08064">
    <property type="entry name" value="UME"/>
    <property type="match status" value="1"/>
</dbReference>
<dbReference type="OrthoDB" id="381190at2759"/>
<dbReference type="GO" id="GO:0005524">
    <property type="term" value="F:ATP binding"/>
    <property type="evidence" value="ECO:0007669"/>
    <property type="project" value="UniProtKB-KW"/>
</dbReference>
<keyword evidence="9" id="KW-0418">Kinase</keyword>
<evidence type="ECO:0000256" key="13">
    <source>
        <dbReference type="ARBA" id="ARBA00025079"/>
    </source>
</evidence>
<keyword evidence="6" id="KW-0808">Transferase</keyword>
<keyword evidence="10" id="KW-0067">ATP-binding</keyword>
<evidence type="ECO:0000313" key="19">
    <source>
        <dbReference type="Proteomes" id="UP000054321"/>
    </source>
</evidence>
<dbReference type="InterPro" id="IPR056802">
    <property type="entry name" value="ATR-like_M-HEAT"/>
</dbReference>
<dbReference type="SUPFAM" id="SSF56112">
    <property type="entry name" value="Protein kinase-like (PK-like)"/>
    <property type="match status" value="1"/>
</dbReference>
<evidence type="ECO:0000256" key="4">
    <source>
        <dbReference type="ARBA" id="ARBA00012513"/>
    </source>
</evidence>
<dbReference type="HOGENOM" id="CLU_000178_4_1_1"/>
<dbReference type="PANTHER" id="PTHR11139:SF125">
    <property type="entry name" value="SERINE_THREONINE-PROTEIN KINASE MEC1"/>
    <property type="match status" value="1"/>
</dbReference>
<dbReference type="Gene3D" id="3.30.1010.10">
    <property type="entry name" value="Phosphatidylinositol 3-kinase Catalytic Subunit, Chain A, domain 4"/>
    <property type="match status" value="1"/>
</dbReference>
<dbReference type="InterPro" id="IPR050517">
    <property type="entry name" value="DDR_Repair_Kinase"/>
</dbReference>
<gene>
    <name evidence="18" type="ORF">OIDMADRAFT_111112</name>
</gene>
<dbReference type="FunFam" id="3.30.1010.10:FF:000017">
    <property type="entry name" value="Inositol kinase kinase (UvsB)"/>
    <property type="match status" value="1"/>
</dbReference>
<dbReference type="SMART" id="SM00146">
    <property type="entry name" value="PI3Kc"/>
    <property type="match status" value="1"/>
</dbReference>
<feature type="domain" description="PI3K/PI4K catalytic" evidence="15">
    <location>
        <begin position="1838"/>
        <end position="2145"/>
    </location>
</feature>
<evidence type="ECO:0000256" key="3">
    <source>
        <dbReference type="ARBA" id="ARBA00011370"/>
    </source>
</evidence>
<dbReference type="GO" id="GO:0000723">
    <property type="term" value="P:telomere maintenance"/>
    <property type="evidence" value="ECO:0007669"/>
    <property type="project" value="TreeGrafter"/>
</dbReference>
<feature type="region of interest" description="Disordered" evidence="14">
    <location>
        <begin position="376"/>
        <end position="396"/>
    </location>
</feature>
<evidence type="ECO:0000256" key="10">
    <source>
        <dbReference type="ARBA" id="ARBA00022840"/>
    </source>
</evidence>
<dbReference type="Pfam" id="PF23593">
    <property type="entry name" value="HEAT_ATR"/>
    <property type="match status" value="1"/>
</dbReference>
<dbReference type="Pfam" id="PF02260">
    <property type="entry name" value="FATC"/>
    <property type="match status" value="1"/>
</dbReference>
<keyword evidence="7" id="KW-0547">Nucleotide-binding</keyword>
<dbReference type="GO" id="GO:0005634">
    <property type="term" value="C:nucleus"/>
    <property type="evidence" value="ECO:0007669"/>
    <property type="project" value="UniProtKB-SubCell"/>
</dbReference>
<dbReference type="InterPro" id="IPR011009">
    <property type="entry name" value="Kinase-like_dom_sf"/>
</dbReference>
<dbReference type="InterPro" id="IPR003151">
    <property type="entry name" value="PIK-rel_kinase_FAT"/>
</dbReference>
<dbReference type="FunCoup" id="A0A0C3I0K8">
    <property type="interactions" value="1205"/>
</dbReference>
<dbReference type="Pfam" id="PF02259">
    <property type="entry name" value="FAT"/>
    <property type="match status" value="1"/>
</dbReference>
<dbReference type="PANTHER" id="PTHR11139">
    <property type="entry name" value="ATAXIA TELANGIECTASIA MUTATED ATM -RELATED"/>
    <property type="match status" value="1"/>
</dbReference>
<comment type="similarity">
    <text evidence="2">Belongs to the PI3/PI4-kinase family. ATM subfamily.</text>
</comment>
<dbReference type="Pfam" id="PF25030">
    <property type="entry name" value="M-HEAT_ATR"/>
    <property type="match status" value="1"/>
</dbReference>
<keyword evidence="5" id="KW-0723">Serine/threonine-protein kinase</keyword>
<dbReference type="STRING" id="913774.A0A0C3I0K8"/>
<evidence type="ECO:0000259" key="15">
    <source>
        <dbReference type="PROSITE" id="PS50290"/>
    </source>
</evidence>
<dbReference type="SUPFAM" id="SSF48371">
    <property type="entry name" value="ARM repeat"/>
    <property type="match status" value="1"/>
</dbReference>
<dbReference type="InterPro" id="IPR012993">
    <property type="entry name" value="UME"/>
</dbReference>
<dbReference type="GO" id="GO:0006281">
    <property type="term" value="P:DNA repair"/>
    <property type="evidence" value="ECO:0007669"/>
    <property type="project" value="UniProtKB-KW"/>
</dbReference>
<dbReference type="SMART" id="SM00802">
    <property type="entry name" value="UME"/>
    <property type="match status" value="1"/>
</dbReference>
<dbReference type="InterPro" id="IPR016024">
    <property type="entry name" value="ARM-type_fold"/>
</dbReference>
<feature type="domain" description="FAT" evidence="16">
    <location>
        <begin position="1227"/>
        <end position="1800"/>
    </location>
</feature>
<dbReference type="EC" id="2.7.11.1" evidence="4"/>
<dbReference type="InParanoid" id="A0A0C3I0K8"/>
<dbReference type="SMART" id="SM01343">
    <property type="entry name" value="FATC"/>
    <property type="match status" value="1"/>
</dbReference>
<dbReference type="CDD" id="cd00892">
    <property type="entry name" value="PIKKc_ATR"/>
    <property type="match status" value="1"/>
</dbReference>
<evidence type="ECO:0000256" key="7">
    <source>
        <dbReference type="ARBA" id="ARBA00022741"/>
    </source>
</evidence>